<proteinExistence type="predicted"/>
<comment type="caution">
    <text evidence="2">The sequence shown here is derived from an EMBL/GenBank/DDBJ whole genome shotgun (WGS) entry which is preliminary data.</text>
</comment>
<evidence type="ECO:0000313" key="2">
    <source>
        <dbReference type="EMBL" id="CAK6969936.1"/>
    </source>
</evidence>
<name>A0AAV1PDG5_SCOSC</name>
<protein>
    <submittedName>
        <fullName evidence="2">Uncharacterized protein</fullName>
    </submittedName>
</protein>
<evidence type="ECO:0000256" key="1">
    <source>
        <dbReference type="SAM" id="MobiDB-lite"/>
    </source>
</evidence>
<feature type="region of interest" description="Disordered" evidence="1">
    <location>
        <begin position="29"/>
        <end position="54"/>
    </location>
</feature>
<dbReference type="EMBL" id="CAWUFR010000145">
    <property type="protein sequence ID" value="CAK6969936.1"/>
    <property type="molecule type" value="Genomic_DNA"/>
</dbReference>
<keyword evidence="3" id="KW-1185">Reference proteome</keyword>
<accession>A0AAV1PDG5</accession>
<reference evidence="2 3" key="1">
    <citation type="submission" date="2024-01" db="EMBL/GenBank/DDBJ databases">
        <authorList>
            <person name="Alioto T."/>
            <person name="Alioto T."/>
            <person name="Gomez Garrido J."/>
        </authorList>
    </citation>
    <scope>NUCLEOTIDE SEQUENCE [LARGE SCALE GENOMIC DNA]</scope>
</reference>
<feature type="compositionally biased region" description="Basic and acidic residues" evidence="1">
    <location>
        <begin position="29"/>
        <end position="38"/>
    </location>
</feature>
<evidence type="ECO:0000313" key="3">
    <source>
        <dbReference type="Proteomes" id="UP001314229"/>
    </source>
</evidence>
<gene>
    <name evidence="2" type="ORF">FSCOSCO3_A010076</name>
</gene>
<dbReference type="Proteomes" id="UP001314229">
    <property type="component" value="Unassembled WGS sequence"/>
</dbReference>
<sequence length="54" mass="6299">MIRMILTCGILQKVEKLPKNSLTALLHKRSETKKEEKKWHRNNIEQSFPPAVLA</sequence>
<dbReference type="AlphaFoldDB" id="A0AAV1PDG5"/>
<organism evidence="2 3">
    <name type="scientific">Scomber scombrus</name>
    <name type="common">Atlantic mackerel</name>
    <name type="synonym">Scomber vernalis</name>
    <dbReference type="NCBI Taxonomy" id="13677"/>
    <lineage>
        <taxon>Eukaryota</taxon>
        <taxon>Metazoa</taxon>
        <taxon>Chordata</taxon>
        <taxon>Craniata</taxon>
        <taxon>Vertebrata</taxon>
        <taxon>Euteleostomi</taxon>
        <taxon>Actinopterygii</taxon>
        <taxon>Neopterygii</taxon>
        <taxon>Teleostei</taxon>
        <taxon>Neoteleostei</taxon>
        <taxon>Acanthomorphata</taxon>
        <taxon>Pelagiaria</taxon>
        <taxon>Scombriformes</taxon>
        <taxon>Scombridae</taxon>
        <taxon>Scomber</taxon>
    </lineage>
</organism>